<comment type="similarity">
    <text evidence="3 12">Belongs to the organic radical-activating enzymes family.</text>
</comment>
<organism evidence="13 14">
    <name type="scientific">Coraliomargarita akajimensis (strain DSM 45221 / IAM 15411 / JCM 23193 / KCTC 12865 / 04OKA010-24)</name>
    <dbReference type="NCBI Taxonomy" id="583355"/>
    <lineage>
        <taxon>Bacteria</taxon>
        <taxon>Pseudomonadati</taxon>
        <taxon>Verrucomicrobiota</taxon>
        <taxon>Opitutia</taxon>
        <taxon>Puniceicoccales</taxon>
        <taxon>Coraliomargaritaceae</taxon>
        <taxon>Coraliomargarita</taxon>
    </lineage>
</organism>
<gene>
    <name evidence="13" type="ordered locus">Caka_2347</name>
</gene>
<keyword evidence="14" id="KW-1185">Reference proteome</keyword>
<accession>D5EMX4</accession>
<dbReference type="NCBIfam" id="TIGR02491">
    <property type="entry name" value="NrdG"/>
    <property type="match status" value="1"/>
</dbReference>
<keyword evidence="6" id="KW-0949">S-adenosyl-L-methionine</keyword>
<dbReference type="InterPro" id="IPR012837">
    <property type="entry name" value="NrdG"/>
</dbReference>
<dbReference type="InterPro" id="IPR007197">
    <property type="entry name" value="rSAM"/>
</dbReference>
<comment type="cofactor">
    <cofactor evidence="1">
        <name>[4Fe-4S] cluster</name>
        <dbReference type="ChEBI" id="CHEBI:49883"/>
    </cofactor>
</comment>
<dbReference type="SUPFAM" id="SSF102114">
    <property type="entry name" value="Radical SAM enzymes"/>
    <property type="match status" value="1"/>
</dbReference>
<dbReference type="PROSITE" id="PS01087">
    <property type="entry name" value="RADICAL_ACTIVATING"/>
    <property type="match status" value="1"/>
</dbReference>
<evidence type="ECO:0000256" key="5">
    <source>
        <dbReference type="ARBA" id="ARBA00022485"/>
    </source>
</evidence>
<dbReference type="EMBL" id="CP001998">
    <property type="protein sequence ID" value="ADE55364.1"/>
    <property type="molecule type" value="Genomic_DNA"/>
</dbReference>
<evidence type="ECO:0000256" key="9">
    <source>
        <dbReference type="ARBA" id="ARBA00023004"/>
    </source>
</evidence>
<dbReference type="Gene3D" id="3.20.20.70">
    <property type="entry name" value="Aldolase class I"/>
    <property type="match status" value="1"/>
</dbReference>
<dbReference type="PANTHER" id="PTHR30352">
    <property type="entry name" value="PYRUVATE FORMATE-LYASE-ACTIVATING ENZYME"/>
    <property type="match status" value="1"/>
</dbReference>
<dbReference type="InterPro" id="IPR013785">
    <property type="entry name" value="Aldolase_TIM"/>
</dbReference>
<dbReference type="RefSeq" id="WP_013044086.1">
    <property type="nucleotide sequence ID" value="NC_014008.1"/>
</dbReference>
<evidence type="ECO:0000256" key="4">
    <source>
        <dbReference type="ARBA" id="ARBA00014281"/>
    </source>
</evidence>
<comment type="catalytic activity">
    <reaction evidence="11">
        <text>glycyl-[protein] + reduced [flavodoxin] + S-adenosyl-L-methionine = glycin-2-yl radical-[protein] + semiquinone [flavodoxin] + 5'-deoxyadenosine + L-methionine + H(+)</text>
        <dbReference type="Rhea" id="RHEA:61976"/>
        <dbReference type="Rhea" id="RHEA-COMP:10622"/>
        <dbReference type="Rhea" id="RHEA-COMP:14480"/>
        <dbReference type="Rhea" id="RHEA-COMP:15993"/>
        <dbReference type="Rhea" id="RHEA-COMP:15994"/>
        <dbReference type="ChEBI" id="CHEBI:15378"/>
        <dbReference type="ChEBI" id="CHEBI:17319"/>
        <dbReference type="ChEBI" id="CHEBI:29947"/>
        <dbReference type="ChEBI" id="CHEBI:32722"/>
        <dbReference type="ChEBI" id="CHEBI:57618"/>
        <dbReference type="ChEBI" id="CHEBI:57844"/>
        <dbReference type="ChEBI" id="CHEBI:59789"/>
        <dbReference type="ChEBI" id="CHEBI:140311"/>
    </reaction>
</comment>
<dbReference type="SFLD" id="SFLDG01063">
    <property type="entry name" value="activating_enzymes__group_1"/>
    <property type="match status" value="1"/>
</dbReference>
<evidence type="ECO:0000256" key="6">
    <source>
        <dbReference type="ARBA" id="ARBA00022691"/>
    </source>
</evidence>
<dbReference type="InterPro" id="IPR058240">
    <property type="entry name" value="rSAM_sf"/>
</dbReference>
<dbReference type="GO" id="GO:0046872">
    <property type="term" value="F:metal ion binding"/>
    <property type="evidence" value="ECO:0007669"/>
    <property type="project" value="UniProtKB-KW"/>
</dbReference>
<evidence type="ECO:0000313" key="13">
    <source>
        <dbReference type="EMBL" id="ADE55364.1"/>
    </source>
</evidence>
<dbReference type="OrthoDB" id="9782387at2"/>
<evidence type="ECO:0000256" key="12">
    <source>
        <dbReference type="PIRNR" id="PIRNR000368"/>
    </source>
</evidence>
<dbReference type="CDD" id="cd01335">
    <property type="entry name" value="Radical_SAM"/>
    <property type="match status" value="1"/>
</dbReference>
<dbReference type="InterPro" id="IPR034457">
    <property type="entry name" value="Organic_radical-activating"/>
</dbReference>
<dbReference type="SFLD" id="SFLDS00029">
    <property type="entry name" value="Radical_SAM"/>
    <property type="match status" value="1"/>
</dbReference>
<evidence type="ECO:0000256" key="3">
    <source>
        <dbReference type="ARBA" id="ARBA00009777"/>
    </source>
</evidence>
<evidence type="ECO:0000256" key="8">
    <source>
        <dbReference type="ARBA" id="ARBA00023002"/>
    </source>
</evidence>
<keyword evidence="9" id="KW-0408">Iron</keyword>
<dbReference type="EC" id="1.97.1.-" evidence="12"/>
<evidence type="ECO:0000256" key="10">
    <source>
        <dbReference type="ARBA" id="ARBA00023014"/>
    </source>
</evidence>
<dbReference type="AlphaFoldDB" id="D5EMX4"/>
<dbReference type="InterPro" id="IPR001989">
    <property type="entry name" value="Radical_activat_CS"/>
</dbReference>
<dbReference type="GO" id="GO:0043365">
    <property type="term" value="F:[formate-C-acetyltransferase]-activating enzyme activity"/>
    <property type="evidence" value="ECO:0007669"/>
    <property type="project" value="InterPro"/>
</dbReference>
<comment type="function">
    <text evidence="2 12">Activation of anaerobic ribonucleoside-triphosphate reductase under anaerobic conditions by generation of an organic free radical, using S-adenosylmethionine and reduced flavodoxin as cosubstrates to produce 5'-deoxy-adenosine.</text>
</comment>
<dbReference type="eggNOG" id="COG0602">
    <property type="taxonomic scope" value="Bacteria"/>
</dbReference>
<dbReference type="GO" id="GO:0004748">
    <property type="term" value="F:ribonucleoside-diphosphate reductase activity, thioredoxin disulfide as acceptor"/>
    <property type="evidence" value="ECO:0007669"/>
    <property type="project" value="TreeGrafter"/>
</dbReference>
<dbReference type="PIRSF" id="PIRSF000368">
    <property type="entry name" value="NrdG"/>
    <property type="match status" value="1"/>
</dbReference>
<dbReference type="STRING" id="583355.Caka_2347"/>
<keyword evidence="8 12" id="KW-0560">Oxidoreductase</keyword>
<evidence type="ECO:0000256" key="1">
    <source>
        <dbReference type="ARBA" id="ARBA00001966"/>
    </source>
</evidence>
<dbReference type="SFLD" id="SFLDF00299">
    <property type="entry name" value="anaerobic_ribonucleoside-triph"/>
    <property type="match status" value="1"/>
</dbReference>
<keyword evidence="7" id="KW-0479">Metal-binding</keyword>
<keyword evidence="10" id="KW-0411">Iron-sulfur</keyword>
<dbReference type="NCBIfam" id="NF008335">
    <property type="entry name" value="PRK11121.1"/>
    <property type="match status" value="1"/>
</dbReference>
<evidence type="ECO:0000256" key="11">
    <source>
        <dbReference type="ARBA" id="ARBA00047365"/>
    </source>
</evidence>
<reference evidence="13 14" key="1">
    <citation type="journal article" date="2010" name="Stand. Genomic Sci.">
        <title>Complete genome sequence of Coraliomargarita akajimensis type strain (04OKA010-24).</title>
        <authorList>
            <person name="Mavromatis K."/>
            <person name="Abt B."/>
            <person name="Brambilla E."/>
            <person name="Lapidus A."/>
            <person name="Copeland A."/>
            <person name="Deshpande S."/>
            <person name="Nolan M."/>
            <person name="Lucas S."/>
            <person name="Tice H."/>
            <person name="Cheng J.F."/>
            <person name="Han C."/>
            <person name="Detter J.C."/>
            <person name="Woyke T."/>
            <person name="Goodwin L."/>
            <person name="Pitluck S."/>
            <person name="Held B."/>
            <person name="Brettin T."/>
            <person name="Tapia R."/>
            <person name="Ivanova N."/>
            <person name="Mikhailova N."/>
            <person name="Pati A."/>
            <person name="Liolios K."/>
            <person name="Chen A."/>
            <person name="Palaniappan K."/>
            <person name="Land M."/>
            <person name="Hauser L."/>
            <person name="Chang Y.J."/>
            <person name="Jeffries C.D."/>
            <person name="Rohde M."/>
            <person name="Goker M."/>
            <person name="Bristow J."/>
            <person name="Eisen J.A."/>
            <person name="Markowitz V."/>
            <person name="Hugenholtz P."/>
            <person name="Klenk H.P."/>
            <person name="Kyrpides N.C."/>
        </authorList>
    </citation>
    <scope>NUCLEOTIDE SEQUENCE [LARGE SCALE GENOMIC DNA]</scope>
    <source>
        <strain evidence="14">DSM 45221 / IAM 15411 / JCM 23193 / KCTC 12865</strain>
    </source>
</reference>
<dbReference type="KEGG" id="caa:Caka_2347"/>
<dbReference type="Proteomes" id="UP000000925">
    <property type="component" value="Chromosome"/>
</dbReference>
<keyword evidence="5" id="KW-0004">4Fe-4S</keyword>
<sequence>MYYQRYIATDVVNGIGTRCTLFVSGCEHRCPGCYNASTWPADSGHRFTDELLEQIIHDLQDTRILRRGLSLTGGDPLLYANCDTILEVVRQVKDACPDKDIWLWTGYRLEELSPQQFAILDYIDVLIDGRFEQRLANPALKFRGSSNQRLLSAGDWAQVNSGTQQVAKSSQST</sequence>
<dbReference type="HOGENOM" id="CLU_089926_2_1_0"/>
<protein>
    <recommendedName>
        <fullName evidence="4 12">Anaerobic ribonucleoside-triphosphate reductase-activating protein</fullName>
        <ecNumber evidence="12">1.97.1.-</ecNumber>
    </recommendedName>
</protein>
<evidence type="ECO:0000256" key="2">
    <source>
        <dbReference type="ARBA" id="ARBA00003852"/>
    </source>
</evidence>
<dbReference type="PANTHER" id="PTHR30352:SF2">
    <property type="entry name" value="ANAEROBIC RIBONUCLEOSIDE-TRIPHOSPHATE REDUCTASE-ACTIVATING PROTEIN"/>
    <property type="match status" value="1"/>
</dbReference>
<dbReference type="GO" id="GO:0051539">
    <property type="term" value="F:4 iron, 4 sulfur cluster binding"/>
    <property type="evidence" value="ECO:0007669"/>
    <property type="project" value="UniProtKB-KW"/>
</dbReference>
<dbReference type="SFLD" id="SFLDG01066">
    <property type="entry name" value="organic_radical-activating_enz"/>
    <property type="match status" value="1"/>
</dbReference>
<evidence type="ECO:0000256" key="7">
    <source>
        <dbReference type="ARBA" id="ARBA00022723"/>
    </source>
</evidence>
<evidence type="ECO:0000313" key="14">
    <source>
        <dbReference type="Proteomes" id="UP000000925"/>
    </source>
</evidence>
<proteinExistence type="inferred from homology"/>
<name>D5EMX4_CORAD</name>
<dbReference type="Pfam" id="PF13353">
    <property type="entry name" value="Fer4_12"/>
    <property type="match status" value="1"/>
</dbReference>